<evidence type="ECO:0000256" key="4">
    <source>
        <dbReference type="ARBA" id="ARBA00022729"/>
    </source>
</evidence>
<evidence type="ECO:0000313" key="9">
    <source>
        <dbReference type="Proteomes" id="UP001595904"/>
    </source>
</evidence>
<keyword evidence="9" id="KW-1185">Reference proteome</keyword>
<dbReference type="InterPro" id="IPR014756">
    <property type="entry name" value="Ig_E-set"/>
</dbReference>
<evidence type="ECO:0000256" key="5">
    <source>
        <dbReference type="ARBA" id="ARBA00022764"/>
    </source>
</evidence>
<sequence length="530" mass="60185">MRRREFLQSAALLSALSATGLASAAEQAFRGPAQPFDYAVLKGQARALASKPYQPPEKLAPKVLIDLGYDEYQSIRFKREDALWADLQGGNFRLEFFHMGRGFKEPVRMHEIVDGQAREILYRPELFDLSRSGINARKLPKDLAWAGFRIHTITDWERDVASFLGASYFRSVGNDTRQFGLSARGLAIDTALDPEEFPRFTEYFLERPKPDARTLVIYGLMDSPSVAGAYRFALTPGAPQIVEVDAAVYPRKAIRRLGIAPLTSMYQVGENDRRMGYDWRPEIHDSDGLSLYTGNGEWLWRPLSNPPLLRFNSYLDENPRGFGLMQRDRDFNNYQDDGVFYERRPSLWIEPKSPWGKGSVQLTEIPTVDETFDNIVAFWNPATPVKGGEELLYSYNMYWGSQMPVSSNLAEAVATRTGLGGVVGQRRRYFSWRFAIDFKGGELATLPRGAKVEPEIHVSRGEVEITSARPLYEIGGYRAMFDVKLLDDSMDPVDIRLVLRIGHLPLTETWTYQWSPPPLKDRLLMLQQAG</sequence>
<gene>
    <name evidence="8" type="ORF">ACFPN2_08035</name>
</gene>
<evidence type="ECO:0000256" key="6">
    <source>
        <dbReference type="SAM" id="SignalP"/>
    </source>
</evidence>
<accession>A0ABV8SNU3</accession>
<dbReference type="InterPro" id="IPR013783">
    <property type="entry name" value="Ig-like_fold"/>
</dbReference>
<comment type="subcellular location">
    <subcellularLocation>
        <location evidence="1">Periplasm</location>
    </subcellularLocation>
</comment>
<dbReference type="EMBL" id="JBHSDU010000003">
    <property type="protein sequence ID" value="MFC4309025.1"/>
    <property type="molecule type" value="Genomic_DNA"/>
</dbReference>
<evidence type="ECO:0000313" key="8">
    <source>
        <dbReference type="EMBL" id="MFC4309025.1"/>
    </source>
</evidence>
<dbReference type="Gene3D" id="2.60.40.10">
    <property type="entry name" value="Immunoglobulins"/>
    <property type="match status" value="1"/>
</dbReference>
<dbReference type="PANTHER" id="PTHR30504">
    <property type="entry name" value="GLUCANS BIOSYNTHESIS PROTEIN"/>
    <property type="match status" value="1"/>
</dbReference>
<dbReference type="PIRSF" id="PIRSF006281">
    <property type="entry name" value="MdoG"/>
    <property type="match status" value="1"/>
</dbReference>
<feature type="chain" id="PRO_5045495639" evidence="6">
    <location>
        <begin position="25"/>
        <end position="530"/>
    </location>
</feature>
<feature type="signal peptide" evidence="6">
    <location>
        <begin position="1"/>
        <end position="24"/>
    </location>
</feature>
<reference evidence="9" key="1">
    <citation type="journal article" date="2019" name="Int. J. Syst. Evol. Microbiol.">
        <title>The Global Catalogue of Microorganisms (GCM) 10K type strain sequencing project: providing services to taxonomists for standard genome sequencing and annotation.</title>
        <authorList>
            <consortium name="The Broad Institute Genomics Platform"/>
            <consortium name="The Broad Institute Genome Sequencing Center for Infectious Disease"/>
            <person name="Wu L."/>
            <person name="Ma J."/>
        </authorList>
    </citation>
    <scope>NUCLEOTIDE SEQUENCE [LARGE SCALE GENOMIC DNA]</scope>
    <source>
        <strain evidence="9">CGMCC 1.10759</strain>
    </source>
</reference>
<comment type="caution">
    <text evidence="8">The sequence shown here is derived from an EMBL/GenBank/DDBJ whole genome shotgun (WGS) entry which is preliminary data.</text>
</comment>
<evidence type="ECO:0000256" key="2">
    <source>
        <dbReference type="ARBA" id="ARBA00005001"/>
    </source>
</evidence>
<dbReference type="PANTHER" id="PTHR30504:SF3">
    <property type="entry name" value="GLUCANS BIOSYNTHESIS PROTEIN D"/>
    <property type="match status" value="1"/>
</dbReference>
<dbReference type="InterPro" id="IPR014718">
    <property type="entry name" value="GH-type_carb-bd"/>
</dbReference>
<dbReference type="InterPro" id="IPR011013">
    <property type="entry name" value="Gal_mutarotase_sf_dom"/>
</dbReference>
<dbReference type="Pfam" id="PF04349">
    <property type="entry name" value="MdoG"/>
    <property type="match status" value="1"/>
</dbReference>
<proteinExistence type="inferred from homology"/>
<dbReference type="SUPFAM" id="SSF74650">
    <property type="entry name" value="Galactose mutarotase-like"/>
    <property type="match status" value="1"/>
</dbReference>
<dbReference type="Gene3D" id="2.70.98.10">
    <property type="match status" value="1"/>
</dbReference>
<dbReference type="SUPFAM" id="SSF81296">
    <property type="entry name" value="E set domains"/>
    <property type="match status" value="1"/>
</dbReference>
<evidence type="ECO:0000259" key="7">
    <source>
        <dbReference type="Pfam" id="PF04349"/>
    </source>
</evidence>
<comment type="similarity">
    <text evidence="3">Belongs to the OpgD/OpgG family.</text>
</comment>
<dbReference type="RefSeq" id="WP_380600077.1">
    <property type="nucleotide sequence ID" value="NZ_JBHSDU010000003.1"/>
</dbReference>
<keyword evidence="5" id="KW-0574">Periplasm</keyword>
<evidence type="ECO:0000256" key="3">
    <source>
        <dbReference type="ARBA" id="ARBA00009284"/>
    </source>
</evidence>
<dbReference type="InterPro" id="IPR007444">
    <property type="entry name" value="Glucan_biosyn_MdoG_C"/>
</dbReference>
<name>A0ABV8SNU3_9GAMM</name>
<evidence type="ECO:0000256" key="1">
    <source>
        <dbReference type="ARBA" id="ARBA00004418"/>
    </source>
</evidence>
<keyword evidence="4 6" id="KW-0732">Signal</keyword>
<organism evidence="8 9">
    <name type="scientific">Steroidobacter flavus</name>
    <dbReference type="NCBI Taxonomy" id="1842136"/>
    <lineage>
        <taxon>Bacteria</taxon>
        <taxon>Pseudomonadati</taxon>
        <taxon>Pseudomonadota</taxon>
        <taxon>Gammaproteobacteria</taxon>
        <taxon>Steroidobacterales</taxon>
        <taxon>Steroidobacteraceae</taxon>
        <taxon>Steroidobacter</taxon>
    </lineage>
</organism>
<dbReference type="InterPro" id="IPR014438">
    <property type="entry name" value="Glucan_biosyn_MdoG/MdoD"/>
</dbReference>
<feature type="domain" description="Glucan biosynthesis periplasmic MdoG C-terminal" evidence="7">
    <location>
        <begin position="36"/>
        <end position="514"/>
    </location>
</feature>
<protein>
    <submittedName>
        <fullName evidence="8">Glucan biosynthesis protein</fullName>
    </submittedName>
</protein>
<dbReference type="Proteomes" id="UP001595904">
    <property type="component" value="Unassembled WGS sequence"/>
</dbReference>
<comment type="pathway">
    <text evidence="2">Glycan metabolism; osmoregulated periplasmic glucan (OPG) biosynthesis.</text>
</comment>